<dbReference type="GO" id="GO:0003677">
    <property type="term" value="F:DNA binding"/>
    <property type="evidence" value="ECO:0007669"/>
    <property type="project" value="UniProtKB-KW"/>
</dbReference>
<dbReference type="GO" id="GO:0006351">
    <property type="term" value="P:DNA-templated transcription"/>
    <property type="evidence" value="ECO:0007669"/>
    <property type="project" value="InterPro"/>
</dbReference>
<dbReference type="EMBL" id="CH476615">
    <property type="protein sequence ID" value="EEP76402.1"/>
    <property type="molecule type" value="Genomic_DNA"/>
</dbReference>
<keyword evidence="1" id="KW-0479">Metal-binding</keyword>
<dbReference type="AlphaFoldDB" id="C4JH00"/>
<evidence type="ECO:0000256" key="4">
    <source>
        <dbReference type="ARBA" id="ARBA00023125"/>
    </source>
</evidence>
<dbReference type="KEGG" id="ure:UREG_01251"/>
<dbReference type="Proteomes" id="UP000002058">
    <property type="component" value="Unassembled WGS sequence"/>
</dbReference>
<keyword evidence="6" id="KW-0539">Nucleus</keyword>
<dbReference type="OMA" id="YECEAPT"/>
<reference evidence="9" key="1">
    <citation type="journal article" date="2009" name="Genome Res.">
        <title>Comparative genomic analyses of the human fungal pathogens Coccidioides and their relatives.</title>
        <authorList>
            <person name="Sharpton T.J."/>
            <person name="Stajich J.E."/>
            <person name="Rounsley S.D."/>
            <person name="Gardner M.J."/>
            <person name="Wortman J.R."/>
            <person name="Jordar V.S."/>
            <person name="Maiti R."/>
            <person name="Kodira C.D."/>
            <person name="Neafsey D.E."/>
            <person name="Zeng Q."/>
            <person name="Hung C.-Y."/>
            <person name="McMahan C."/>
            <person name="Muszewska A."/>
            <person name="Grynberg M."/>
            <person name="Mandel M.A."/>
            <person name="Kellner E.M."/>
            <person name="Barker B.M."/>
            <person name="Galgiani J.N."/>
            <person name="Orbach M.J."/>
            <person name="Kirkland T.N."/>
            <person name="Cole G.T."/>
            <person name="Henn M.R."/>
            <person name="Birren B.W."/>
            <person name="Taylor J.W."/>
        </authorList>
    </citation>
    <scope>NUCLEOTIDE SEQUENCE [LARGE SCALE GENOMIC DNA]</scope>
    <source>
        <strain evidence="9">UAMH 1704</strain>
    </source>
</reference>
<proteinExistence type="predicted"/>
<name>C4JH00_UNCRE</name>
<dbReference type="CDD" id="cd12148">
    <property type="entry name" value="fungal_TF_MHR"/>
    <property type="match status" value="1"/>
</dbReference>
<evidence type="ECO:0000313" key="8">
    <source>
        <dbReference type="EMBL" id="EEP76402.1"/>
    </source>
</evidence>
<dbReference type="OrthoDB" id="2154091at2759"/>
<dbReference type="PANTHER" id="PTHR31313">
    <property type="entry name" value="TY1 ENHANCER ACTIVATOR"/>
    <property type="match status" value="1"/>
</dbReference>
<accession>C4JH00</accession>
<keyword evidence="9" id="KW-1185">Reference proteome</keyword>
<protein>
    <recommendedName>
        <fullName evidence="7">Xylanolytic transcriptional activator regulatory domain-containing protein</fullName>
    </recommendedName>
</protein>
<dbReference type="Pfam" id="PF04082">
    <property type="entry name" value="Fungal_trans"/>
    <property type="match status" value="1"/>
</dbReference>
<dbReference type="SMART" id="SM00906">
    <property type="entry name" value="Fungal_trans"/>
    <property type="match status" value="1"/>
</dbReference>
<dbReference type="InterPro" id="IPR051615">
    <property type="entry name" value="Transcr_Regulatory_Elem"/>
</dbReference>
<dbReference type="RefSeq" id="XP_002541735.1">
    <property type="nucleotide sequence ID" value="XM_002541689.1"/>
</dbReference>
<keyword evidence="4" id="KW-0238">DNA-binding</keyword>
<keyword evidence="5" id="KW-0804">Transcription</keyword>
<keyword evidence="2" id="KW-0862">Zinc</keyword>
<feature type="domain" description="Xylanolytic transcriptional activator regulatory" evidence="7">
    <location>
        <begin position="146"/>
        <end position="222"/>
    </location>
</feature>
<dbReference type="InParanoid" id="C4JH00"/>
<sequence>MQASDVPFNGHDAYTCLRDAGVGHTVTRELEDHLIKLFLSWENPFIHVVDEELFMEARAKALSENTADSGVRLGCYNQVLVNAMCAIGAAFTDQAISELPTSLSEFFQRRARVLLDADMANSSIATVQALAIMSAHEAAVTRDARGWLYSGMAMRLAVDLGLHLNSDPGAQREPLSDQEDVARCVTFWGIFIVDLNWSYYVGRLSMHIELGGIKIPKLSQSLRKSQNWEEYTDEALQEAHSSKLYDDPLDNVLEHQVNLYQTMRRLQLIFSDRKQNPLETINARTEKIITELRMWKKSLPSNVSDPENSLAGSAQKRTLPHVLLLHMQYHELMIFANHPLIAAADSSLTAKSIKTCNKSARAITFLLQVYSQTWSLRRMSVQGVHMIFSAALVHLLLACTSNLAPQREIAVANLKACCEALKELSTPFRSASRALDSLSQARQKWQASLENDTDTPLKLYFRIQQPISDPEIWQAVDKVICKGSHVEEDDPQSGDVSWLEGWMTMSRPSDSLVDELSRIDPRT</sequence>
<evidence type="ECO:0000259" key="7">
    <source>
        <dbReference type="SMART" id="SM00906"/>
    </source>
</evidence>
<dbReference type="eggNOG" id="ENOG502QV53">
    <property type="taxonomic scope" value="Eukaryota"/>
</dbReference>
<dbReference type="HOGENOM" id="CLU_026013_0_0_1"/>
<keyword evidence="3" id="KW-0805">Transcription regulation</keyword>
<evidence type="ECO:0000313" key="9">
    <source>
        <dbReference type="Proteomes" id="UP000002058"/>
    </source>
</evidence>
<organism evidence="8 9">
    <name type="scientific">Uncinocarpus reesii (strain UAMH 1704)</name>
    <dbReference type="NCBI Taxonomy" id="336963"/>
    <lineage>
        <taxon>Eukaryota</taxon>
        <taxon>Fungi</taxon>
        <taxon>Dikarya</taxon>
        <taxon>Ascomycota</taxon>
        <taxon>Pezizomycotina</taxon>
        <taxon>Eurotiomycetes</taxon>
        <taxon>Eurotiomycetidae</taxon>
        <taxon>Onygenales</taxon>
        <taxon>Onygenaceae</taxon>
        <taxon>Uncinocarpus</taxon>
    </lineage>
</organism>
<dbReference type="GeneID" id="8444611"/>
<evidence type="ECO:0000256" key="5">
    <source>
        <dbReference type="ARBA" id="ARBA00023163"/>
    </source>
</evidence>
<dbReference type="VEuPathDB" id="FungiDB:UREG_01251"/>
<evidence type="ECO:0000256" key="3">
    <source>
        <dbReference type="ARBA" id="ARBA00023015"/>
    </source>
</evidence>
<evidence type="ECO:0000256" key="6">
    <source>
        <dbReference type="ARBA" id="ARBA00023242"/>
    </source>
</evidence>
<dbReference type="InterPro" id="IPR007219">
    <property type="entry name" value="XnlR_reg_dom"/>
</dbReference>
<gene>
    <name evidence="8" type="ORF">UREG_01251</name>
</gene>
<dbReference type="GO" id="GO:0008270">
    <property type="term" value="F:zinc ion binding"/>
    <property type="evidence" value="ECO:0007669"/>
    <property type="project" value="InterPro"/>
</dbReference>
<evidence type="ECO:0000256" key="2">
    <source>
        <dbReference type="ARBA" id="ARBA00022833"/>
    </source>
</evidence>
<evidence type="ECO:0000256" key="1">
    <source>
        <dbReference type="ARBA" id="ARBA00022723"/>
    </source>
</evidence>
<dbReference type="PANTHER" id="PTHR31313:SF77">
    <property type="entry name" value="ZN(II)2CYS6 TRANSCRIPTION FACTOR (EUROFUNG)"/>
    <property type="match status" value="1"/>
</dbReference>